<keyword evidence="1" id="KW-1133">Transmembrane helix</keyword>
<dbReference type="AlphaFoldDB" id="A0A3N0XG32"/>
<name>A0A3N0XG32_ANAGA</name>
<protein>
    <submittedName>
        <fullName evidence="2">Uncharacterized protein</fullName>
    </submittedName>
</protein>
<feature type="transmembrane region" description="Helical" evidence="1">
    <location>
        <begin position="60"/>
        <end position="81"/>
    </location>
</feature>
<proteinExistence type="predicted"/>
<keyword evidence="1" id="KW-0812">Transmembrane</keyword>
<keyword evidence="3" id="KW-1185">Reference proteome</keyword>
<keyword evidence="1" id="KW-0472">Membrane</keyword>
<dbReference type="Proteomes" id="UP000281406">
    <property type="component" value="Unassembled WGS sequence"/>
</dbReference>
<evidence type="ECO:0000313" key="2">
    <source>
        <dbReference type="EMBL" id="ROI16298.1"/>
    </source>
</evidence>
<gene>
    <name evidence="2" type="ORF">DPX16_12416</name>
</gene>
<dbReference type="OrthoDB" id="8938325at2759"/>
<accession>A0A3N0XG32</accession>
<evidence type="ECO:0000313" key="3">
    <source>
        <dbReference type="Proteomes" id="UP000281406"/>
    </source>
</evidence>
<sequence length="389" mass="43267">MDLINWSLNTIDTIFSTRSLGSGEPDCPAGTFAAGYTMDAWERWRVVCLAALSVEDIEDIYLFGTMITCLLLTGLGFALVYRDNRKTATAVQNLTRLPVMIEAIGPIRRPEWTKRVAVQIECGYSPQDKTIPILSAFGSHQPALASAKAAVGTTTPPEEHCTFLPVQIQSPSTTKALYALQKPNINVYHGDDLSFVSCEILLSVRADFTCSLYTEDVLLYQKGSQKSQSGDHHFCLFYLSPGELLTRSVNSQLSCDYSLNTEPEIRSQRSDTITIRDLPQSKLTASASVIKETDTVQLSCENTEDLKMEMCYFNINGRKRTSKLSSSCQLSLTGSEISIWSEGQSSSVRITCFYTLKKSQVLITSPRSDPVTVQSKFFNSYSHIRPVYR</sequence>
<comment type="caution">
    <text evidence="2">The sequence shown here is derived from an EMBL/GenBank/DDBJ whole genome shotgun (WGS) entry which is preliminary data.</text>
</comment>
<reference evidence="2 3" key="1">
    <citation type="submission" date="2018-10" db="EMBL/GenBank/DDBJ databases">
        <title>Genome assembly for a Yunnan-Guizhou Plateau 3E fish, Anabarilius grahami (Regan), and its evolutionary and genetic applications.</title>
        <authorList>
            <person name="Jiang W."/>
        </authorList>
    </citation>
    <scope>NUCLEOTIDE SEQUENCE [LARGE SCALE GENOMIC DNA]</scope>
    <source>
        <strain evidence="2">AG-KIZ</strain>
        <tissue evidence="2">Muscle</tissue>
    </source>
</reference>
<dbReference type="EMBL" id="RJVU01075544">
    <property type="protein sequence ID" value="ROI16298.1"/>
    <property type="molecule type" value="Genomic_DNA"/>
</dbReference>
<evidence type="ECO:0000256" key="1">
    <source>
        <dbReference type="SAM" id="Phobius"/>
    </source>
</evidence>
<organism evidence="2 3">
    <name type="scientific">Anabarilius grahami</name>
    <name type="common">Kanglang fish</name>
    <name type="synonym">Barilius grahami</name>
    <dbReference type="NCBI Taxonomy" id="495550"/>
    <lineage>
        <taxon>Eukaryota</taxon>
        <taxon>Metazoa</taxon>
        <taxon>Chordata</taxon>
        <taxon>Craniata</taxon>
        <taxon>Vertebrata</taxon>
        <taxon>Euteleostomi</taxon>
        <taxon>Actinopterygii</taxon>
        <taxon>Neopterygii</taxon>
        <taxon>Teleostei</taxon>
        <taxon>Ostariophysi</taxon>
        <taxon>Cypriniformes</taxon>
        <taxon>Xenocyprididae</taxon>
        <taxon>Xenocypridinae</taxon>
        <taxon>Xenocypridinae incertae sedis</taxon>
        <taxon>Anabarilius</taxon>
    </lineage>
</organism>